<accession>A0A9N9G694</accession>
<reference evidence="1" key="1">
    <citation type="submission" date="2021-06" db="EMBL/GenBank/DDBJ databases">
        <authorList>
            <person name="Kallberg Y."/>
            <person name="Tangrot J."/>
            <person name="Rosling A."/>
        </authorList>
    </citation>
    <scope>NUCLEOTIDE SEQUENCE</scope>
    <source>
        <strain evidence="1">IN212</strain>
    </source>
</reference>
<dbReference type="OrthoDB" id="2413654at2759"/>
<name>A0A9N9G694_9GLOM</name>
<dbReference type="AlphaFoldDB" id="A0A9N9G694"/>
<evidence type="ECO:0000313" key="1">
    <source>
        <dbReference type="EMBL" id="CAG8580079.1"/>
    </source>
</evidence>
<organism evidence="1 2">
    <name type="scientific">Racocetra fulgida</name>
    <dbReference type="NCBI Taxonomy" id="60492"/>
    <lineage>
        <taxon>Eukaryota</taxon>
        <taxon>Fungi</taxon>
        <taxon>Fungi incertae sedis</taxon>
        <taxon>Mucoromycota</taxon>
        <taxon>Glomeromycotina</taxon>
        <taxon>Glomeromycetes</taxon>
        <taxon>Diversisporales</taxon>
        <taxon>Gigasporaceae</taxon>
        <taxon>Racocetra</taxon>
    </lineage>
</organism>
<comment type="caution">
    <text evidence="1">The sequence shown here is derived from an EMBL/GenBank/DDBJ whole genome shotgun (WGS) entry which is preliminary data.</text>
</comment>
<sequence length="112" mass="13396">MIYQKKKAEKNCKDTEKLMRLLKKKHPESDFSINVNTSEHKIINTVNNKGFTSKKKKQRNLTKSENEIFERLIKSDTLSQEETETVLTEIRTLSDTKPEEWDSKRIREIWLR</sequence>
<keyword evidence="2" id="KW-1185">Reference proteome</keyword>
<evidence type="ECO:0000313" key="2">
    <source>
        <dbReference type="Proteomes" id="UP000789396"/>
    </source>
</evidence>
<dbReference type="EMBL" id="CAJVPZ010006963">
    <property type="protein sequence ID" value="CAG8580079.1"/>
    <property type="molecule type" value="Genomic_DNA"/>
</dbReference>
<feature type="non-terminal residue" evidence="1">
    <location>
        <position position="112"/>
    </location>
</feature>
<protein>
    <submittedName>
        <fullName evidence="1">5218_t:CDS:1</fullName>
    </submittedName>
</protein>
<proteinExistence type="predicted"/>
<gene>
    <name evidence="1" type="ORF">RFULGI_LOCUS5810</name>
</gene>
<dbReference type="Proteomes" id="UP000789396">
    <property type="component" value="Unassembled WGS sequence"/>
</dbReference>